<feature type="region of interest" description="Disordered" evidence="1">
    <location>
        <begin position="96"/>
        <end position="118"/>
    </location>
</feature>
<dbReference type="InterPro" id="IPR029044">
    <property type="entry name" value="Nucleotide-diphossugar_trans"/>
</dbReference>
<organism evidence="2 3">
    <name type="scientific">Durusdinium trenchii</name>
    <dbReference type="NCBI Taxonomy" id="1381693"/>
    <lineage>
        <taxon>Eukaryota</taxon>
        <taxon>Sar</taxon>
        <taxon>Alveolata</taxon>
        <taxon>Dinophyceae</taxon>
        <taxon>Suessiales</taxon>
        <taxon>Symbiodiniaceae</taxon>
        <taxon>Durusdinium</taxon>
    </lineage>
</organism>
<dbReference type="PANTHER" id="PTHR31562:SF9">
    <property type="entry name" value="GLYCOSYLTRANSFERASE FAMILY 8 PROTEIN"/>
    <property type="match status" value="1"/>
</dbReference>
<dbReference type="Pfam" id="PF03314">
    <property type="entry name" value="DUF273"/>
    <property type="match status" value="1"/>
</dbReference>
<dbReference type="PANTHER" id="PTHR31562">
    <property type="entry name" value="PROTEIN CBG18972"/>
    <property type="match status" value="1"/>
</dbReference>
<dbReference type="InterPro" id="IPR004988">
    <property type="entry name" value="DUF273"/>
</dbReference>
<feature type="compositionally biased region" description="Pro residues" evidence="1">
    <location>
        <begin position="237"/>
        <end position="248"/>
    </location>
</feature>
<feature type="compositionally biased region" description="Basic and acidic residues" evidence="1">
    <location>
        <begin position="264"/>
        <end position="281"/>
    </location>
</feature>
<reference evidence="2 3" key="1">
    <citation type="submission" date="2024-02" db="EMBL/GenBank/DDBJ databases">
        <authorList>
            <person name="Chen Y."/>
            <person name="Shah S."/>
            <person name="Dougan E. K."/>
            <person name="Thang M."/>
            <person name="Chan C."/>
        </authorList>
    </citation>
    <scope>NUCLEOTIDE SEQUENCE [LARGE SCALE GENOMIC DNA]</scope>
</reference>
<evidence type="ECO:0000256" key="1">
    <source>
        <dbReference type="SAM" id="MobiDB-lite"/>
    </source>
</evidence>
<comment type="caution">
    <text evidence="2">The sequence shown here is derived from an EMBL/GenBank/DDBJ whole genome shotgun (WGS) entry which is preliminary data.</text>
</comment>
<feature type="compositionally biased region" description="Pro residues" evidence="1">
    <location>
        <begin position="203"/>
        <end position="217"/>
    </location>
</feature>
<dbReference type="Proteomes" id="UP001642464">
    <property type="component" value="Unassembled WGS sequence"/>
</dbReference>
<keyword evidence="3" id="KW-1185">Reference proteome</keyword>
<proteinExistence type="predicted"/>
<gene>
    <name evidence="2" type="ORF">SCF082_LOCUS42145</name>
</gene>
<sequence length="724" mass="80421">MEAALRNMLESTFGEFVEGLDKQAASFPLTLKDLKLKEKRIQEELDEDGKFPFDLTDGRIGHITVTPGWMGTVEVVASQVVLNFSFSAMKAMNNAMKKDSDDEEEVAPRAAPPADVPPRFCQRHFTSQQREKIDPVMRPCQKCGAQITSTYASMTLCPPCSNTEESCMICGDHAPVASNYIPPKTLSSQPPTMPPGMVYAMPDKPPGSTLPPPPPSAQSPSRMSAQRDFDWRGSPSARPPSPPPPPPSNRNLGRMGAPGGGLQPEHRSKESLRAERSRQEKGPSGLLAQAELPAARAGASDVRAAERSQVSRPGTWEVMYGSASSQLDGILDYLGNLPALDLSAWTTCLNSDANRDINRDVKDLGMSPTALSATRELDRMAQVEAKLRTVVGAKNEVIDELKDELGRREQEILEANGASWCDSQREESLFRPPVVLEDRILRAEVPSDGAVTLAVTAPRAAPEASGSRHQGLAIVADDGFRVRYQLQIQSLRCYARAQGYDFWLLQGSEFPECQPYSSVEDFFFQKHCAIANLLEQQEDRYALAVLDADVVAVDLDRSLDMWMGSQGDLQFYKRITGEEVMAGNYIARNRPWVRQFLRNWASFKWRRPPGFSSADNGALHVALMEALERPEATRVAELYGNLTAMVEDLTPYWHFVEEAMVYLTARHWHMEDTKLGHLCGRPCVLSIWPRMSFFVDDGVYLNRHGSSIGPVMHHGIKERRLEES</sequence>
<dbReference type="EMBL" id="CAXAMM010039829">
    <property type="protein sequence ID" value="CAK9089325.1"/>
    <property type="molecule type" value="Genomic_DNA"/>
</dbReference>
<feature type="region of interest" description="Disordered" evidence="1">
    <location>
        <begin position="181"/>
        <end position="312"/>
    </location>
</feature>
<dbReference type="Gene3D" id="3.90.550.10">
    <property type="entry name" value="Spore Coat Polysaccharide Biosynthesis Protein SpsA, Chain A"/>
    <property type="match status" value="1"/>
</dbReference>
<accession>A0ABP0QM22</accession>
<protein>
    <submittedName>
        <fullName evidence="2">Cysteine proteinase 7</fullName>
    </submittedName>
</protein>
<evidence type="ECO:0000313" key="3">
    <source>
        <dbReference type="Proteomes" id="UP001642464"/>
    </source>
</evidence>
<name>A0ABP0QM22_9DINO</name>
<evidence type="ECO:0000313" key="2">
    <source>
        <dbReference type="EMBL" id="CAK9089325.1"/>
    </source>
</evidence>